<keyword evidence="7" id="KW-0378">Hydrolase</keyword>
<protein>
    <submittedName>
        <fullName evidence="7">DNA endonuclease III</fullName>
    </submittedName>
</protein>
<evidence type="ECO:0000256" key="4">
    <source>
        <dbReference type="ARBA" id="ARBA00023014"/>
    </source>
</evidence>
<feature type="domain" description="HhH-GPD" evidence="6">
    <location>
        <begin position="59"/>
        <end position="208"/>
    </location>
</feature>
<dbReference type="PIRSF" id="PIRSF001435">
    <property type="entry name" value="Nth"/>
    <property type="match status" value="1"/>
</dbReference>
<dbReference type="Gene3D" id="1.10.1670.10">
    <property type="entry name" value="Helix-hairpin-Helix base-excision DNA repair enzymes (C-terminal)"/>
    <property type="match status" value="1"/>
</dbReference>
<dbReference type="AlphaFoldDB" id="A0A8D5U6N9"/>
<evidence type="ECO:0000256" key="5">
    <source>
        <dbReference type="SAM" id="Coils"/>
    </source>
</evidence>
<dbReference type="EMBL" id="AP024597">
    <property type="protein sequence ID" value="BCU70227.1"/>
    <property type="molecule type" value="Genomic_DNA"/>
</dbReference>
<keyword evidence="1" id="KW-0004">4Fe-4S</keyword>
<keyword evidence="3" id="KW-0408">Iron</keyword>
<sequence>MRRALAEEVKRSLRTDFIRIFKENERVLREAGWIVTDEKSPRWWDGVESIDELLISSILVQMTKWETVKRILQKMREKGVNSLERLAELSEEEIGELIRQANFYKTKAKRLKSLASLASSIGVEKLVKDEGMLKEIEGIGDETAEAILLFAGNVPVFPRSNYAKKVLSRVLGIELSKEEAKELIEELFGKDLFNLKLVHAGIVTVGKLYCFSKPKCNSCVFKELCKYYTVSRNETV</sequence>
<evidence type="ECO:0000256" key="3">
    <source>
        <dbReference type="ARBA" id="ARBA00023004"/>
    </source>
</evidence>
<dbReference type="GO" id="GO:0006284">
    <property type="term" value="P:base-excision repair"/>
    <property type="evidence" value="ECO:0007669"/>
    <property type="project" value="InterPro"/>
</dbReference>
<dbReference type="GO" id="GO:0004519">
    <property type="term" value="F:endonuclease activity"/>
    <property type="evidence" value="ECO:0007669"/>
    <property type="project" value="UniProtKB-KW"/>
</dbReference>
<dbReference type="InterPro" id="IPR003265">
    <property type="entry name" value="HhH-GPD_domain"/>
</dbReference>
<keyword evidence="4" id="KW-0411">Iron-sulfur</keyword>
<name>A0A8D5U6N9_9CREN</name>
<organism evidence="7 8">
    <name type="scientific">Stygiolobus caldivivus</name>
    <dbReference type="NCBI Taxonomy" id="2824673"/>
    <lineage>
        <taxon>Archaea</taxon>
        <taxon>Thermoproteota</taxon>
        <taxon>Thermoprotei</taxon>
        <taxon>Sulfolobales</taxon>
        <taxon>Sulfolobaceae</taxon>
        <taxon>Stygiolobus</taxon>
    </lineage>
</organism>
<feature type="coiled-coil region" evidence="5">
    <location>
        <begin position="72"/>
        <end position="100"/>
    </location>
</feature>
<proteinExistence type="predicted"/>
<dbReference type="PANTHER" id="PTHR10359">
    <property type="entry name" value="A/G-SPECIFIC ADENINE GLYCOSYLASE/ENDONUCLEASE III"/>
    <property type="match status" value="1"/>
</dbReference>
<dbReference type="Proteomes" id="UP000825123">
    <property type="component" value="Chromosome"/>
</dbReference>
<dbReference type="RefSeq" id="WP_221286706.1">
    <property type="nucleotide sequence ID" value="NZ_AP024597.1"/>
</dbReference>
<evidence type="ECO:0000313" key="7">
    <source>
        <dbReference type="EMBL" id="BCU70227.1"/>
    </source>
</evidence>
<evidence type="ECO:0000256" key="1">
    <source>
        <dbReference type="ARBA" id="ARBA00022485"/>
    </source>
</evidence>
<keyword evidence="2" id="KW-0479">Metal-binding</keyword>
<keyword evidence="7" id="KW-0540">Nuclease</keyword>
<dbReference type="SMART" id="SM00478">
    <property type="entry name" value="ENDO3c"/>
    <property type="match status" value="1"/>
</dbReference>
<accession>A0A8D5U6N9</accession>
<dbReference type="GO" id="GO:0046872">
    <property type="term" value="F:metal ion binding"/>
    <property type="evidence" value="ECO:0007669"/>
    <property type="project" value="UniProtKB-KW"/>
</dbReference>
<evidence type="ECO:0000256" key="2">
    <source>
        <dbReference type="ARBA" id="ARBA00022723"/>
    </source>
</evidence>
<keyword evidence="7" id="KW-0255">Endonuclease</keyword>
<evidence type="ECO:0000259" key="6">
    <source>
        <dbReference type="SMART" id="SM00478"/>
    </source>
</evidence>
<dbReference type="CDD" id="cd00056">
    <property type="entry name" value="ENDO3c"/>
    <property type="match status" value="1"/>
</dbReference>
<dbReference type="Pfam" id="PF00730">
    <property type="entry name" value="HhH-GPD"/>
    <property type="match status" value="1"/>
</dbReference>
<evidence type="ECO:0000313" key="8">
    <source>
        <dbReference type="Proteomes" id="UP000825123"/>
    </source>
</evidence>
<keyword evidence="5" id="KW-0175">Coiled coil</keyword>
<reference evidence="7 8" key="1">
    <citation type="submission" date="2021-04" db="EMBL/GenBank/DDBJ databases">
        <title>Complete genome sequence of Stygiolobus sp. KN-1.</title>
        <authorList>
            <person name="Nakamura K."/>
            <person name="Sakai H."/>
            <person name="Kurosawa N."/>
        </authorList>
    </citation>
    <scope>NUCLEOTIDE SEQUENCE [LARGE SCALE GENOMIC DNA]</scope>
    <source>
        <strain evidence="7 8">KN-1</strain>
    </source>
</reference>
<dbReference type="InterPro" id="IPR011257">
    <property type="entry name" value="DNA_glycosylase"/>
</dbReference>
<dbReference type="KEGG" id="csty:KN1_15240"/>
<dbReference type="Gene3D" id="1.10.340.30">
    <property type="entry name" value="Hypothetical protein, domain 2"/>
    <property type="match status" value="1"/>
</dbReference>
<dbReference type="GeneID" id="66163241"/>
<gene>
    <name evidence="7" type="ORF">KN1_15240</name>
</gene>
<dbReference type="PANTHER" id="PTHR10359:SF19">
    <property type="entry name" value="DNA REPAIR GLYCOSYLASE MJ1434-RELATED"/>
    <property type="match status" value="1"/>
</dbReference>
<keyword evidence="8" id="KW-1185">Reference proteome</keyword>
<dbReference type="SUPFAM" id="SSF48150">
    <property type="entry name" value="DNA-glycosylase"/>
    <property type="match status" value="1"/>
</dbReference>
<dbReference type="GO" id="GO:0051539">
    <property type="term" value="F:4 iron, 4 sulfur cluster binding"/>
    <property type="evidence" value="ECO:0007669"/>
    <property type="project" value="UniProtKB-KW"/>
</dbReference>
<dbReference type="InterPro" id="IPR023170">
    <property type="entry name" value="HhH_base_excis_C"/>
</dbReference>